<gene>
    <name evidence="2" type="ORF">SPSK_05682</name>
</gene>
<dbReference type="EMBL" id="AXCR01000012">
    <property type="protein sequence ID" value="KJR80859.1"/>
    <property type="molecule type" value="Genomic_DNA"/>
</dbReference>
<evidence type="ECO:0000313" key="3">
    <source>
        <dbReference type="Proteomes" id="UP000033710"/>
    </source>
</evidence>
<organism evidence="2 3">
    <name type="scientific">Sporothrix schenckii 1099-18</name>
    <dbReference type="NCBI Taxonomy" id="1397361"/>
    <lineage>
        <taxon>Eukaryota</taxon>
        <taxon>Fungi</taxon>
        <taxon>Dikarya</taxon>
        <taxon>Ascomycota</taxon>
        <taxon>Pezizomycotina</taxon>
        <taxon>Sordariomycetes</taxon>
        <taxon>Sordariomycetidae</taxon>
        <taxon>Ophiostomatales</taxon>
        <taxon>Ophiostomataceae</taxon>
        <taxon>Sporothrix</taxon>
    </lineage>
</organism>
<dbReference type="Proteomes" id="UP000033710">
    <property type="component" value="Unassembled WGS sequence"/>
</dbReference>
<comment type="caution">
    <text evidence="2">The sequence shown here is derived from an EMBL/GenBank/DDBJ whole genome shotgun (WGS) entry which is preliminary data.</text>
</comment>
<dbReference type="GeneID" id="27667700"/>
<protein>
    <submittedName>
        <fullName evidence="2">Uncharacterized protein</fullName>
    </submittedName>
</protein>
<evidence type="ECO:0000313" key="2">
    <source>
        <dbReference type="EMBL" id="KJR80859.1"/>
    </source>
</evidence>
<name>A0A0F2LVH8_SPOSC</name>
<accession>A0A0F2LVH8</accession>
<dbReference type="AlphaFoldDB" id="A0A0F2LVH8"/>
<feature type="region of interest" description="Disordered" evidence="1">
    <location>
        <begin position="47"/>
        <end position="103"/>
    </location>
</feature>
<evidence type="ECO:0000256" key="1">
    <source>
        <dbReference type="SAM" id="MobiDB-lite"/>
    </source>
</evidence>
<proteinExistence type="predicted"/>
<reference evidence="2 3" key="2">
    <citation type="journal article" date="2015" name="Eukaryot. Cell">
        <title>Asexual propagation of a virulent clone complex in a human and feline outbreak of sporotrichosis.</title>
        <authorList>
            <person name="Teixeira Mde M."/>
            <person name="Rodrigues A.M."/>
            <person name="Tsui C.K."/>
            <person name="de Almeida L.G."/>
            <person name="Van Diepeningen A.D."/>
            <person name="van den Ende B.G."/>
            <person name="Fernandes G.F."/>
            <person name="Kano R."/>
            <person name="Hamelin R.C."/>
            <person name="Lopes-Bezerra L.M."/>
            <person name="Vasconcelos A.T."/>
            <person name="de Hoog S."/>
            <person name="de Camargo Z.P."/>
            <person name="Felipe M.S."/>
        </authorList>
    </citation>
    <scope>NUCLEOTIDE SEQUENCE [LARGE SCALE GENOMIC DNA]</scope>
    <source>
        <strain evidence="2 3">1099-18</strain>
    </source>
</reference>
<dbReference type="RefSeq" id="XP_016583535.1">
    <property type="nucleotide sequence ID" value="XM_016732423.1"/>
</dbReference>
<reference evidence="2 3" key="1">
    <citation type="journal article" date="2014" name="BMC Genomics">
        <title>Comparative genomics of the major fungal agents of human and animal Sporotrichosis: Sporothrix schenckii and Sporothrix brasiliensis.</title>
        <authorList>
            <person name="Teixeira M.M."/>
            <person name="de Almeida L.G."/>
            <person name="Kubitschek-Barreira P."/>
            <person name="Alves F.L."/>
            <person name="Kioshima E.S."/>
            <person name="Abadio A.K."/>
            <person name="Fernandes L."/>
            <person name="Derengowski L.S."/>
            <person name="Ferreira K.S."/>
            <person name="Souza R.C."/>
            <person name="Ruiz J.C."/>
            <person name="de Andrade N.C."/>
            <person name="Paes H.C."/>
            <person name="Nicola A.M."/>
            <person name="Albuquerque P."/>
            <person name="Gerber A.L."/>
            <person name="Martins V.P."/>
            <person name="Peconick L.D."/>
            <person name="Neto A.V."/>
            <person name="Chaucanez C.B."/>
            <person name="Silva P.A."/>
            <person name="Cunha O.L."/>
            <person name="de Oliveira F.F."/>
            <person name="dos Santos T.C."/>
            <person name="Barros A.L."/>
            <person name="Soares M.A."/>
            <person name="de Oliveira L.M."/>
            <person name="Marini M.M."/>
            <person name="Villalobos-Duno H."/>
            <person name="Cunha M.M."/>
            <person name="de Hoog S."/>
            <person name="da Silveira J.F."/>
            <person name="Henrissat B."/>
            <person name="Nino-Vega G.A."/>
            <person name="Cisalpino P.S."/>
            <person name="Mora-Montes H.M."/>
            <person name="Almeida S.R."/>
            <person name="Stajich J.E."/>
            <person name="Lopes-Bezerra L.M."/>
            <person name="Vasconcelos A.T."/>
            <person name="Felipe M.S."/>
        </authorList>
    </citation>
    <scope>NUCLEOTIDE SEQUENCE [LARGE SCALE GENOMIC DNA]</scope>
    <source>
        <strain evidence="2 3">1099-18</strain>
    </source>
</reference>
<feature type="compositionally biased region" description="Polar residues" evidence="1">
    <location>
        <begin position="57"/>
        <end position="70"/>
    </location>
</feature>
<dbReference type="VEuPathDB" id="FungiDB:SPSK_05682"/>
<dbReference type="KEGG" id="ssck:SPSK_05682"/>
<sequence length="127" mass="14064">MPETKKAGRMLAEFVTKYESNTTRHDTARHDTTTNKISFAAGFATNQESKTSELEHGSQNPWSNLRSPTKITERLARSKPTASGMVRGLRVSRAPSKGTENKVTRKTLALHAWGSITVETHLARLSI</sequence>